<proteinExistence type="predicted"/>
<dbReference type="Proteomes" id="UP001332192">
    <property type="component" value="Chromosome"/>
</dbReference>
<dbReference type="PANTHER" id="PTHR11236:SF9">
    <property type="entry name" value="ANTHRANILATE SYNTHASE COMPONENT 1"/>
    <property type="match status" value="1"/>
</dbReference>
<protein>
    <submittedName>
        <fullName evidence="4">Chorismate-binding protein</fullName>
    </submittedName>
</protein>
<dbReference type="Pfam" id="PF04715">
    <property type="entry name" value="Anth_synt_I_N"/>
    <property type="match status" value="1"/>
</dbReference>
<dbReference type="Gene3D" id="3.60.120.10">
    <property type="entry name" value="Anthranilate synthase"/>
    <property type="match status" value="1"/>
</dbReference>
<evidence type="ECO:0000259" key="2">
    <source>
        <dbReference type="Pfam" id="PF00425"/>
    </source>
</evidence>
<evidence type="ECO:0000259" key="3">
    <source>
        <dbReference type="Pfam" id="PF04715"/>
    </source>
</evidence>
<feature type="domain" description="Chorismate-utilising enzyme C-terminal" evidence="2">
    <location>
        <begin position="255"/>
        <end position="514"/>
    </location>
</feature>
<dbReference type="PRINTS" id="PR00095">
    <property type="entry name" value="ANTSNTHASEI"/>
</dbReference>
<sequence>MQLHPDRGRFVELLERTGAAVLCASFLTDTLTPLVALNRLGPHPLGRFLLESADHGGRLGRFSFVGSGGAALVAFEEGLARVYEAGEGGAPLVETERRAVADPIAYLRDRWRALELPESAVRELLAPLFPHADDVPPFVGGAVGFFGYDLVRTIEPLGPGRPATLPGWMGAYLLADAVVVFDHFRGTGYLLTLARRRPGETARQAHDRAAGRLQAVWERLAVPSGRDPGPAFAQAGAAPGGLEGGTAGLEEEDPAFEAAVRQARRHIEAGDVFQVVLSREVVAPCRRPPLEVFRHLRAINPSPYMFYLEIPDPRSGSPGPLHLVGASPEVMVRSQQERAMLRPIAGTRPRGRDAAEQARLESELASDPKELAEHMMLVDLGRNDLGRVCRYGTVEVSRLLEIERYSHVTHLVSQVQGVLRPGQDAFDLLRATFPAGTVTGAPKVRAMQVIDALEASGRGPYAGTVGYFSASGNADHCITIRTLAIYGERAVVRAGAGIVADSDPRRELRETQHKARAMLSALAATGEVHAG</sequence>
<evidence type="ECO:0000313" key="4">
    <source>
        <dbReference type="EMBL" id="WRP18513.1"/>
    </source>
</evidence>
<dbReference type="PANTHER" id="PTHR11236">
    <property type="entry name" value="AMINOBENZOATE/ANTHRANILATE SYNTHASE"/>
    <property type="match status" value="1"/>
</dbReference>
<dbReference type="Pfam" id="PF00425">
    <property type="entry name" value="Chorismate_bind"/>
    <property type="match status" value="1"/>
</dbReference>
<accession>A0ABZ1C0V2</accession>
<dbReference type="InterPro" id="IPR019999">
    <property type="entry name" value="Anth_synth_I-like"/>
</dbReference>
<feature type="region of interest" description="Disordered" evidence="1">
    <location>
        <begin position="228"/>
        <end position="248"/>
    </location>
</feature>
<reference evidence="4 5" key="1">
    <citation type="journal article" date="2024" name="Front. Microbiol.">
        <title>Novel thermophilic genera Geochorda gen. nov. and Carboxydochorda gen. nov. from the deep terrestrial subsurface reveal the ecophysiological diversity in the class Limnochordia.</title>
        <authorList>
            <person name="Karnachuk O.V."/>
            <person name="Lukina A.P."/>
            <person name="Avakyan M.R."/>
            <person name="Kadnikov V.V."/>
            <person name="Begmatov S."/>
            <person name="Beletsky A.V."/>
            <person name="Vlasova K.G."/>
            <person name="Novikov A.A."/>
            <person name="Shcherbakova V.A."/>
            <person name="Mardanov A.V."/>
            <person name="Ravin N.V."/>
        </authorList>
    </citation>
    <scope>NUCLEOTIDE SEQUENCE [LARGE SCALE GENOMIC DNA]</scope>
    <source>
        <strain evidence="4 5">L945</strain>
    </source>
</reference>
<feature type="compositionally biased region" description="Gly residues" evidence="1">
    <location>
        <begin position="238"/>
        <end position="247"/>
    </location>
</feature>
<feature type="compositionally biased region" description="Low complexity" evidence="1">
    <location>
        <begin position="228"/>
        <end position="237"/>
    </location>
</feature>
<dbReference type="InterPro" id="IPR015890">
    <property type="entry name" value="Chorismate_C"/>
</dbReference>
<dbReference type="SUPFAM" id="SSF56322">
    <property type="entry name" value="ADC synthase"/>
    <property type="match status" value="1"/>
</dbReference>
<dbReference type="EMBL" id="CP141615">
    <property type="protein sequence ID" value="WRP18513.1"/>
    <property type="molecule type" value="Genomic_DNA"/>
</dbReference>
<dbReference type="RefSeq" id="WP_324717786.1">
    <property type="nucleotide sequence ID" value="NZ_CP141615.1"/>
</dbReference>
<evidence type="ECO:0000313" key="5">
    <source>
        <dbReference type="Proteomes" id="UP001332192"/>
    </source>
</evidence>
<name>A0ABZ1C0V2_9FIRM</name>
<organism evidence="4 5">
    <name type="scientific">Carboxydichorda subterranea</name>
    <dbReference type="NCBI Taxonomy" id="3109565"/>
    <lineage>
        <taxon>Bacteria</taxon>
        <taxon>Bacillati</taxon>
        <taxon>Bacillota</taxon>
        <taxon>Limnochordia</taxon>
        <taxon>Limnochordales</taxon>
        <taxon>Geochordaceae</taxon>
        <taxon>Carboxydichorda</taxon>
    </lineage>
</organism>
<evidence type="ECO:0000256" key="1">
    <source>
        <dbReference type="SAM" id="MobiDB-lite"/>
    </source>
</evidence>
<dbReference type="InterPro" id="IPR005801">
    <property type="entry name" value="ADC_synthase"/>
</dbReference>
<keyword evidence="5" id="KW-1185">Reference proteome</keyword>
<dbReference type="InterPro" id="IPR006805">
    <property type="entry name" value="Anth_synth_I_N"/>
</dbReference>
<gene>
    <name evidence="4" type="ORF">U7230_05785</name>
</gene>
<feature type="domain" description="Anthranilate synthase component I N-terminal" evidence="3">
    <location>
        <begin position="29"/>
        <end position="187"/>
    </location>
</feature>